<feature type="compositionally biased region" description="Basic and acidic residues" evidence="1">
    <location>
        <begin position="48"/>
        <end position="71"/>
    </location>
</feature>
<feature type="non-terminal residue" evidence="2">
    <location>
        <position position="1"/>
    </location>
</feature>
<dbReference type="AlphaFoldDB" id="A0AAV6N5A8"/>
<evidence type="ECO:0000313" key="2">
    <source>
        <dbReference type="EMBL" id="KAG6590510.1"/>
    </source>
</evidence>
<evidence type="ECO:0000313" key="3">
    <source>
        <dbReference type="Proteomes" id="UP000685013"/>
    </source>
</evidence>
<organism evidence="2 3">
    <name type="scientific">Cucurbita argyrosperma subsp. sororia</name>
    <dbReference type="NCBI Taxonomy" id="37648"/>
    <lineage>
        <taxon>Eukaryota</taxon>
        <taxon>Viridiplantae</taxon>
        <taxon>Streptophyta</taxon>
        <taxon>Embryophyta</taxon>
        <taxon>Tracheophyta</taxon>
        <taxon>Spermatophyta</taxon>
        <taxon>Magnoliopsida</taxon>
        <taxon>eudicotyledons</taxon>
        <taxon>Gunneridae</taxon>
        <taxon>Pentapetalae</taxon>
        <taxon>rosids</taxon>
        <taxon>fabids</taxon>
        <taxon>Cucurbitales</taxon>
        <taxon>Cucurbitaceae</taxon>
        <taxon>Cucurbiteae</taxon>
        <taxon>Cucurbita</taxon>
    </lineage>
</organism>
<protein>
    <submittedName>
        <fullName evidence="2">Uncharacterized protein</fullName>
    </submittedName>
</protein>
<dbReference type="EMBL" id="JAGKQH010000010">
    <property type="protein sequence ID" value="KAG6590510.1"/>
    <property type="molecule type" value="Genomic_DNA"/>
</dbReference>
<reference evidence="2 3" key="1">
    <citation type="journal article" date="2021" name="Hortic Res">
        <title>The domestication of Cucurbita argyrosperma as revealed by the genome of its wild relative.</title>
        <authorList>
            <person name="Barrera-Redondo J."/>
            <person name="Sanchez-de la Vega G."/>
            <person name="Aguirre-Liguori J.A."/>
            <person name="Castellanos-Morales G."/>
            <person name="Gutierrez-Guerrero Y.T."/>
            <person name="Aguirre-Dugua X."/>
            <person name="Aguirre-Planter E."/>
            <person name="Tenaillon M.I."/>
            <person name="Lira-Saade R."/>
            <person name="Eguiarte L.E."/>
        </authorList>
    </citation>
    <scope>NUCLEOTIDE SEQUENCE [LARGE SCALE GENOMIC DNA]</scope>
    <source>
        <strain evidence="2">JBR-2021</strain>
    </source>
</reference>
<keyword evidence="3" id="KW-1185">Reference proteome</keyword>
<dbReference type="Proteomes" id="UP000685013">
    <property type="component" value="Chromosome 10"/>
</dbReference>
<name>A0AAV6N5A8_9ROSI</name>
<sequence>MDVAKEREACSDDAGLSESWDVSIDLGNCTKDERDVVVDEVQLDDEDKESKGLDQEVKKCQMERQQKLPRH</sequence>
<accession>A0AAV6N5A8</accession>
<comment type="caution">
    <text evidence="2">The sequence shown here is derived from an EMBL/GenBank/DDBJ whole genome shotgun (WGS) entry which is preliminary data.</text>
</comment>
<gene>
    <name evidence="2" type="ORF">SDJN03_15933</name>
</gene>
<feature type="region of interest" description="Disordered" evidence="1">
    <location>
        <begin position="40"/>
        <end position="71"/>
    </location>
</feature>
<evidence type="ECO:0000256" key="1">
    <source>
        <dbReference type="SAM" id="MobiDB-lite"/>
    </source>
</evidence>
<proteinExistence type="predicted"/>